<name>A0A0R0JQ52_SOYBN</name>
<accession>A0A0R0JQ52</accession>
<organism evidence="3">
    <name type="scientific">Glycine max</name>
    <name type="common">Soybean</name>
    <name type="synonym">Glycine hispida</name>
    <dbReference type="NCBI Taxonomy" id="3847"/>
    <lineage>
        <taxon>Eukaryota</taxon>
        <taxon>Viridiplantae</taxon>
        <taxon>Streptophyta</taxon>
        <taxon>Embryophyta</taxon>
        <taxon>Tracheophyta</taxon>
        <taxon>Spermatophyta</taxon>
        <taxon>Magnoliopsida</taxon>
        <taxon>eudicotyledons</taxon>
        <taxon>Gunneridae</taxon>
        <taxon>Pentapetalae</taxon>
        <taxon>rosids</taxon>
        <taxon>fabids</taxon>
        <taxon>Fabales</taxon>
        <taxon>Fabaceae</taxon>
        <taxon>Papilionoideae</taxon>
        <taxon>50 kb inversion clade</taxon>
        <taxon>NPAAA clade</taxon>
        <taxon>indigoferoid/millettioid clade</taxon>
        <taxon>Phaseoleae</taxon>
        <taxon>Glycine</taxon>
        <taxon>Glycine subgen. Soja</taxon>
    </lineage>
</organism>
<dbReference type="OMA" id="YECGNAY"/>
<reference evidence="4" key="2">
    <citation type="submission" date="2018-02" db="UniProtKB">
        <authorList>
            <consortium name="EnsemblPlants"/>
        </authorList>
    </citation>
    <scope>IDENTIFICATION</scope>
    <source>
        <strain evidence="4">Williams 82</strain>
    </source>
</reference>
<dbReference type="InParanoid" id="A0A0R0JQ52"/>
<keyword evidence="5" id="KW-1185">Reference proteome</keyword>
<dbReference type="Gramene" id="KRH54697">
    <property type="protein sequence ID" value="KRH54697"/>
    <property type="gene ID" value="GLYMA_06G203700"/>
</dbReference>
<evidence type="ECO:0000313" key="4">
    <source>
        <dbReference type="EnsemblPlants" id="KRH54697"/>
    </source>
</evidence>
<dbReference type="EMBL" id="CM000839">
    <property type="protein sequence ID" value="KRH54697.1"/>
    <property type="molecule type" value="Genomic_DNA"/>
</dbReference>
<dbReference type="InterPro" id="IPR040348">
    <property type="entry name" value="POLAR-like"/>
</dbReference>
<dbReference type="Proteomes" id="UP000008827">
    <property type="component" value="Chromosome 6"/>
</dbReference>
<protein>
    <submittedName>
        <fullName evidence="3 4">Uncharacterized protein</fullName>
    </submittedName>
</protein>
<feature type="coiled-coil region" evidence="1">
    <location>
        <begin position="310"/>
        <end position="344"/>
    </location>
</feature>
<dbReference type="EnsemblPlants" id="KRH54697">
    <property type="protein sequence ID" value="KRH54697"/>
    <property type="gene ID" value="GLYMA_06G203700"/>
</dbReference>
<dbReference type="GO" id="GO:0008356">
    <property type="term" value="P:asymmetric cell division"/>
    <property type="evidence" value="ECO:0007669"/>
    <property type="project" value="InterPro"/>
</dbReference>
<dbReference type="AlphaFoldDB" id="A0A0R0JQ52"/>
<dbReference type="FunCoup" id="A0A0R0JQ52">
    <property type="interactions" value="4197"/>
</dbReference>
<feature type="region of interest" description="Disordered" evidence="2">
    <location>
        <begin position="372"/>
        <end position="401"/>
    </location>
</feature>
<evidence type="ECO:0000256" key="1">
    <source>
        <dbReference type="SAM" id="Coils"/>
    </source>
</evidence>
<proteinExistence type="predicted"/>
<dbReference type="PaxDb" id="3847-GLYMA06G22136.1"/>
<sequence length="667" mass="74225">MDLWVVAAAAGAGYLAKYWNRISKNGDGSCHIALEEDSCFENPGPLAALHSPNKREEMTLKGKSSTPNPMDGLLTGEVASTRGIDGEKLRHFRNYNKHDVLSLSNLAMPLSPYDDVDDVDDGNEQSSGFVGDHGFLFPDSSAEVVPINNSSGHKTFLKMKHLSGRANRPLSSLESCFMAQLYKEHAETEEYVFSSLSSPSTATRSFLVSNGSQIINRANNNLFSVPIGSKEYKLQKEAGQVKDENVFGVSSLPKIISVNDTKETFNAVIGRSRRLSSSDNVSSGKIIRTQQFDKTFLFSLGISFGMITSIMANKREIDKLRELLKQNENLVQDLQEELEMKDSMTVKELQNENYGSLDTLDHSSYDKELNEFSPEKHVDNSPRIDSKESYHQKVEQSSESMSKIEAELEAELERLGLDMNASSLEGKLSELVELDPEFVADFSQGELRADMVSGKDSLHPKSNEDAGDATPLPANYAVLPHELSLRLHEVIQSQLEQRVKELEIALENSQRKVQLFESKQESYLQKASSFSKENDDCDLMSQPLILNLSGEALDAYNEAYEELIKINDSEENSPLGIHDSSDHQEDSHANDWHALGVQHGGANGSSKVTMMEGSIYELDGTADETCGFDDTEVEQQLIRQIVERTKKGSPVFKNAQRILYSVYEDEQ</sequence>
<dbReference type="PANTHER" id="PTHR33476:SF7">
    <property type="entry name" value="EMB|CAB62613.1"/>
    <property type="match status" value="1"/>
</dbReference>
<gene>
    <name evidence="3" type="ORF">GLYMA_06G203700</name>
</gene>
<evidence type="ECO:0000313" key="3">
    <source>
        <dbReference type="EMBL" id="KRH54697.1"/>
    </source>
</evidence>
<reference evidence="3" key="3">
    <citation type="submission" date="2018-07" db="EMBL/GenBank/DDBJ databases">
        <title>WGS assembly of Glycine max.</title>
        <authorList>
            <person name="Schmutz J."/>
            <person name="Cannon S."/>
            <person name="Schlueter J."/>
            <person name="Ma J."/>
            <person name="Mitros T."/>
            <person name="Nelson W."/>
            <person name="Hyten D."/>
            <person name="Song Q."/>
            <person name="Thelen J."/>
            <person name="Cheng J."/>
            <person name="Xu D."/>
            <person name="Hellsten U."/>
            <person name="May G."/>
            <person name="Yu Y."/>
            <person name="Sakurai T."/>
            <person name="Umezawa T."/>
            <person name="Bhattacharyya M."/>
            <person name="Sandhu D."/>
            <person name="Valliyodan B."/>
            <person name="Lindquist E."/>
            <person name="Peto M."/>
            <person name="Grant D."/>
            <person name="Shu S."/>
            <person name="Goodstein D."/>
            <person name="Barry K."/>
            <person name="Futrell-Griggs M."/>
            <person name="Abernathy B."/>
            <person name="Du J."/>
            <person name="Tian Z."/>
            <person name="Zhu L."/>
            <person name="Gill N."/>
            <person name="Joshi T."/>
            <person name="Libault M."/>
            <person name="Sethuraman A."/>
            <person name="Zhang X."/>
            <person name="Shinozaki K."/>
            <person name="Nguyen H."/>
            <person name="Wing R."/>
            <person name="Cregan P."/>
            <person name="Specht J."/>
            <person name="Grimwood J."/>
            <person name="Rokhsar D."/>
            <person name="Stacey G."/>
            <person name="Shoemaker R."/>
            <person name="Jackson S."/>
        </authorList>
    </citation>
    <scope>NUCLEOTIDE SEQUENCE</scope>
    <source>
        <tissue evidence="3">Callus</tissue>
    </source>
</reference>
<evidence type="ECO:0000313" key="5">
    <source>
        <dbReference type="Proteomes" id="UP000008827"/>
    </source>
</evidence>
<evidence type="ECO:0000256" key="2">
    <source>
        <dbReference type="SAM" id="MobiDB-lite"/>
    </source>
</evidence>
<reference evidence="3 4" key="1">
    <citation type="journal article" date="2010" name="Nature">
        <title>Genome sequence of the palaeopolyploid soybean.</title>
        <authorList>
            <person name="Schmutz J."/>
            <person name="Cannon S.B."/>
            <person name="Schlueter J."/>
            <person name="Ma J."/>
            <person name="Mitros T."/>
            <person name="Nelson W."/>
            <person name="Hyten D.L."/>
            <person name="Song Q."/>
            <person name="Thelen J.J."/>
            <person name="Cheng J."/>
            <person name="Xu D."/>
            <person name="Hellsten U."/>
            <person name="May G.D."/>
            <person name="Yu Y."/>
            <person name="Sakurai T."/>
            <person name="Umezawa T."/>
            <person name="Bhattacharyya M.K."/>
            <person name="Sandhu D."/>
            <person name="Valliyodan B."/>
            <person name="Lindquist E."/>
            <person name="Peto M."/>
            <person name="Grant D."/>
            <person name="Shu S."/>
            <person name="Goodstein D."/>
            <person name="Barry K."/>
            <person name="Futrell-Griggs M."/>
            <person name="Abernathy B."/>
            <person name="Du J."/>
            <person name="Tian Z."/>
            <person name="Zhu L."/>
            <person name="Gill N."/>
            <person name="Joshi T."/>
            <person name="Libault M."/>
            <person name="Sethuraman A."/>
            <person name="Zhang X.-C."/>
            <person name="Shinozaki K."/>
            <person name="Nguyen H.T."/>
            <person name="Wing R.A."/>
            <person name="Cregan P."/>
            <person name="Specht J."/>
            <person name="Grimwood J."/>
            <person name="Rokhsar D."/>
            <person name="Stacey G."/>
            <person name="Shoemaker R.C."/>
            <person name="Jackson S.A."/>
        </authorList>
    </citation>
    <scope>NUCLEOTIDE SEQUENCE [LARGE SCALE GENOMIC DNA]</scope>
    <source>
        <strain evidence="4">cv. Williams 82</strain>
        <tissue evidence="3">Callus</tissue>
    </source>
</reference>
<keyword evidence="1" id="KW-0175">Coiled coil</keyword>
<feature type="coiled-coil region" evidence="1">
    <location>
        <begin position="492"/>
        <end position="519"/>
    </location>
</feature>
<dbReference type="PANTHER" id="PTHR33476">
    <property type="entry name" value="EMB|CAB62613.1"/>
    <property type="match status" value="1"/>
</dbReference>